<dbReference type="EMBL" id="CP036276">
    <property type="protein sequence ID" value="QDU42430.1"/>
    <property type="molecule type" value="Genomic_DNA"/>
</dbReference>
<dbReference type="Proteomes" id="UP000319383">
    <property type="component" value="Chromosome"/>
</dbReference>
<protein>
    <submittedName>
        <fullName evidence="2">Uncharacterized protein</fullName>
    </submittedName>
</protein>
<sequence length="241" mass="27846" precursor="true">MLKIILFCVAIAFVLPAFCQEKPAEDDKSAYAQAHELMNPELYMEQRARKAVVLLTEGREIKSLESRELALLCHAYNELFEHNEQLKTARLLWTREPEIREATSWMINSLHNSYMFADDNKPLMDFVDQALHDGKGNRRELLTFKAMATINQKKGLSDAEKRVLASDLLIEAYRYDPQFRHGSPLGESELKDAIRDDSPDFIDRDLPFCSFFSTAERNSLKIRMREAKAERKAKQSQKKDG</sequence>
<keyword evidence="3" id="KW-1185">Reference proteome</keyword>
<reference evidence="2 3" key="1">
    <citation type="submission" date="2019-02" db="EMBL/GenBank/DDBJ databases">
        <title>Deep-cultivation of Planctomycetes and their phenomic and genomic characterization uncovers novel biology.</title>
        <authorList>
            <person name="Wiegand S."/>
            <person name="Jogler M."/>
            <person name="Boedeker C."/>
            <person name="Pinto D."/>
            <person name="Vollmers J."/>
            <person name="Rivas-Marin E."/>
            <person name="Kohn T."/>
            <person name="Peeters S.H."/>
            <person name="Heuer A."/>
            <person name="Rast P."/>
            <person name="Oberbeckmann S."/>
            <person name="Bunk B."/>
            <person name="Jeske O."/>
            <person name="Meyerdierks A."/>
            <person name="Storesund J.E."/>
            <person name="Kallscheuer N."/>
            <person name="Luecker S."/>
            <person name="Lage O.M."/>
            <person name="Pohl T."/>
            <person name="Merkel B.J."/>
            <person name="Hornburger P."/>
            <person name="Mueller R.-W."/>
            <person name="Bruemmer F."/>
            <person name="Labrenz M."/>
            <person name="Spormann A.M."/>
            <person name="Op den Camp H."/>
            <person name="Overmann J."/>
            <person name="Amann R."/>
            <person name="Jetten M.S.M."/>
            <person name="Mascher T."/>
            <person name="Medema M.H."/>
            <person name="Devos D.P."/>
            <person name="Kaster A.-K."/>
            <person name="Ovreas L."/>
            <person name="Rohde M."/>
            <person name="Galperin M.Y."/>
            <person name="Jogler C."/>
        </authorList>
    </citation>
    <scope>NUCLEOTIDE SEQUENCE [LARGE SCALE GENOMIC DNA]</scope>
    <source>
        <strain evidence="2 3">Mal52</strain>
    </source>
</reference>
<evidence type="ECO:0000313" key="3">
    <source>
        <dbReference type="Proteomes" id="UP000319383"/>
    </source>
</evidence>
<evidence type="ECO:0000313" key="2">
    <source>
        <dbReference type="EMBL" id="QDU42430.1"/>
    </source>
</evidence>
<name>A0A517ZIW7_9PLAN</name>
<feature type="chain" id="PRO_5022193734" evidence="1">
    <location>
        <begin position="20"/>
        <end position="241"/>
    </location>
</feature>
<feature type="signal peptide" evidence="1">
    <location>
        <begin position="1"/>
        <end position="19"/>
    </location>
</feature>
<dbReference type="KEGG" id="sdyn:Mal52_08910"/>
<dbReference type="RefSeq" id="WP_145374478.1">
    <property type="nucleotide sequence ID" value="NZ_CP036270.1"/>
</dbReference>
<proteinExistence type="predicted"/>
<dbReference type="AlphaFoldDB" id="A0A517ZIW7"/>
<accession>A0A517ZIW7</accession>
<gene>
    <name evidence="2" type="ORF">Mal52_08910</name>
</gene>
<organism evidence="2 3">
    <name type="scientific">Symmachiella dynata</name>
    <dbReference type="NCBI Taxonomy" id="2527995"/>
    <lineage>
        <taxon>Bacteria</taxon>
        <taxon>Pseudomonadati</taxon>
        <taxon>Planctomycetota</taxon>
        <taxon>Planctomycetia</taxon>
        <taxon>Planctomycetales</taxon>
        <taxon>Planctomycetaceae</taxon>
        <taxon>Symmachiella</taxon>
    </lineage>
</organism>
<keyword evidence="1" id="KW-0732">Signal</keyword>
<evidence type="ECO:0000256" key="1">
    <source>
        <dbReference type="SAM" id="SignalP"/>
    </source>
</evidence>